<dbReference type="EMBL" id="BGPR01000144">
    <property type="protein sequence ID" value="GBL99084.1"/>
    <property type="molecule type" value="Genomic_DNA"/>
</dbReference>
<comment type="caution">
    <text evidence="1">The sequence shown here is derived from an EMBL/GenBank/DDBJ whole genome shotgun (WGS) entry which is preliminary data.</text>
</comment>
<dbReference type="InterPro" id="IPR036291">
    <property type="entry name" value="NAD(P)-bd_dom_sf"/>
</dbReference>
<accession>A0A4Y2C6Y1</accession>
<dbReference type="Pfam" id="PF00106">
    <property type="entry name" value="adh_short"/>
    <property type="match status" value="1"/>
</dbReference>
<evidence type="ECO:0008006" key="3">
    <source>
        <dbReference type="Google" id="ProtNLM"/>
    </source>
</evidence>
<dbReference type="PANTHER" id="PTHR43544">
    <property type="entry name" value="SHORT-CHAIN DEHYDROGENASE/REDUCTASE"/>
    <property type="match status" value="1"/>
</dbReference>
<dbReference type="OrthoDB" id="6435250at2759"/>
<dbReference type="PRINTS" id="PR00081">
    <property type="entry name" value="GDHRDH"/>
</dbReference>
<proteinExistence type="predicted"/>
<organism evidence="1 2">
    <name type="scientific">Araneus ventricosus</name>
    <name type="common">Orbweaver spider</name>
    <name type="synonym">Epeira ventricosa</name>
    <dbReference type="NCBI Taxonomy" id="182803"/>
    <lineage>
        <taxon>Eukaryota</taxon>
        <taxon>Metazoa</taxon>
        <taxon>Ecdysozoa</taxon>
        <taxon>Arthropoda</taxon>
        <taxon>Chelicerata</taxon>
        <taxon>Arachnida</taxon>
        <taxon>Araneae</taxon>
        <taxon>Araneomorphae</taxon>
        <taxon>Entelegynae</taxon>
        <taxon>Araneoidea</taxon>
        <taxon>Araneidae</taxon>
        <taxon>Araneus</taxon>
    </lineage>
</organism>
<name>A0A4Y2C6Y1_ARAVE</name>
<gene>
    <name evidence="1" type="ORF">AVEN_227580_1</name>
</gene>
<dbReference type="InterPro" id="IPR051468">
    <property type="entry name" value="Fungal_SecMetab_SDRs"/>
</dbReference>
<dbReference type="SUPFAM" id="SSF51735">
    <property type="entry name" value="NAD(P)-binding Rossmann-fold domains"/>
    <property type="match status" value="1"/>
</dbReference>
<dbReference type="Gene3D" id="3.40.50.720">
    <property type="entry name" value="NAD(P)-binding Rossmann-like Domain"/>
    <property type="match status" value="1"/>
</dbReference>
<dbReference type="Proteomes" id="UP000499080">
    <property type="component" value="Unassembled WGS sequence"/>
</dbReference>
<keyword evidence="2" id="KW-1185">Reference proteome</keyword>
<dbReference type="GO" id="GO:0005737">
    <property type="term" value="C:cytoplasm"/>
    <property type="evidence" value="ECO:0007669"/>
    <property type="project" value="TreeGrafter"/>
</dbReference>
<dbReference type="InterPro" id="IPR002347">
    <property type="entry name" value="SDR_fam"/>
</dbReference>
<evidence type="ECO:0000313" key="2">
    <source>
        <dbReference type="Proteomes" id="UP000499080"/>
    </source>
</evidence>
<sequence>MEIESVLVTGGNRGIGFEIVKQLAGLENPPKVIFATYRDKAKIKELEKLKKEADKKTEIVLIKVDVSDPKDIKAAHKVVEDKVKDKGLTLLVNNAGVLEEKDFKDVTEEHLLFHLKTNTIAPILIFKEMLPLLEKAAALKKDGGMSVSRAAVINITSKYASIGQQTEDKDWLRSLGYRISKTAMNMAMRILSIIVKDKGILVVCIHPGWLNTDMGTKQAPEEVTEGIRGVIDLMAKLDDSYHGALIEKDGSPFPF</sequence>
<dbReference type="AlphaFoldDB" id="A0A4Y2C6Y1"/>
<dbReference type="PANTHER" id="PTHR43544:SF37">
    <property type="entry name" value="C-FACTOR-LIKE"/>
    <property type="match status" value="1"/>
</dbReference>
<dbReference type="CDD" id="cd05325">
    <property type="entry name" value="carb_red_sniffer_like_SDR_c"/>
    <property type="match status" value="1"/>
</dbReference>
<dbReference type="GO" id="GO:0016491">
    <property type="term" value="F:oxidoreductase activity"/>
    <property type="evidence" value="ECO:0007669"/>
    <property type="project" value="TreeGrafter"/>
</dbReference>
<evidence type="ECO:0000313" key="1">
    <source>
        <dbReference type="EMBL" id="GBL99084.1"/>
    </source>
</evidence>
<reference evidence="1 2" key="1">
    <citation type="journal article" date="2019" name="Sci. Rep.">
        <title>Orb-weaving spider Araneus ventricosus genome elucidates the spidroin gene catalogue.</title>
        <authorList>
            <person name="Kono N."/>
            <person name="Nakamura H."/>
            <person name="Ohtoshi R."/>
            <person name="Moran D.A.P."/>
            <person name="Shinohara A."/>
            <person name="Yoshida Y."/>
            <person name="Fujiwara M."/>
            <person name="Mori M."/>
            <person name="Tomita M."/>
            <person name="Arakawa K."/>
        </authorList>
    </citation>
    <scope>NUCLEOTIDE SEQUENCE [LARGE SCALE GENOMIC DNA]</scope>
</reference>
<protein>
    <recommendedName>
        <fullName evidence="3">C-factor</fullName>
    </recommendedName>
</protein>